<keyword evidence="1" id="KW-0472">Membrane</keyword>
<dbReference type="OrthoDB" id="60858at2759"/>
<keyword evidence="1" id="KW-1133">Transmembrane helix</keyword>
<accession>A0A6A6E4F4</accession>
<feature type="transmembrane region" description="Helical" evidence="1">
    <location>
        <begin position="106"/>
        <end position="127"/>
    </location>
</feature>
<dbReference type="EMBL" id="ML994633">
    <property type="protein sequence ID" value="KAF2185489.1"/>
    <property type="molecule type" value="Genomic_DNA"/>
</dbReference>
<keyword evidence="3" id="KW-1185">Reference proteome</keyword>
<evidence type="ECO:0000256" key="1">
    <source>
        <dbReference type="SAM" id="Phobius"/>
    </source>
</evidence>
<feature type="transmembrane region" description="Helical" evidence="1">
    <location>
        <begin position="12"/>
        <end position="31"/>
    </location>
</feature>
<dbReference type="PANTHER" id="PTHR37919:SF2">
    <property type="entry name" value="EXPERA DOMAIN-CONTAINING PROTEIN"/>
    <property type="match status" value="1"/>
</dbReference>
<dbReference type="PANTHER" id="PTHR37919">
    <property type="entry name" value="PROTEIN CBG05606"/>
    <property type="match status" value="1"/>
</dbReference>
<proteinExistence type="predicted"/>
<name>A0A6A6E4F4_9PEZI</name>
<evidence type="ECO:0000313" key="2">
    <source>
        <dbReference type="EMBL" id="KAF2185489.1"/>
    </source>
</evidence>
<feature type="transmembrane region" description="Helical" evidence="1">
    <location>
        <begin position="72"/>
        <end position="94"/>
    </location>
</feature>
<dbReference type="Proteomes" id="UP000800200">
    <property type="component" value="Unassembled WGS sequence"/>
</dbReference>
<dbReference type="AlphaFoldDB" id="A0A6A6E4F4"/>
<organism evidence="2 3">
    <name type="scientific">Zopfia rhizophila CBS 207.26</name>
    <dbReference type="NCBI Taxonomy" id="1314779"/>
    <lineage>
        <taxon>Eukaryota</taxon>
        <taxon>Fungi</taxon>
        <taxon>Dikarya</taxon>
        <taxon>Ascomycota</taxon>
        <taxon>Pezizomycotina</taxon>
        <taxon>Dothideomycetes</taxon>
        <taxon>Dothideomycetes incertae sedis</taxon>
        <taxon>Zopfiaceae</taxon>
        <taxon>Zopfia</taxon>
    </lineage>
</organism>
<gene>
    <name evidence="2" type="ORF">K469DRAFT_726665</name>
</gene>
<protein>
    <submittedName>
        <fullName evidence="2">Uncharacterized protein</fullName>
    </submittedName>
</protein>
<keyword evidence="1" id="KW-0812">Transmembrane</keyword>
<evidence type="ECO:0000313" key="3">
    <source>
        <dbReference type="Proteomes" id="UP000800200"/>
    </source>
</evidence>
<reference evidence="2" key="1">
    <citation type="journal article" date="2020" name="Stud. Mycol.">
        <title>101 Dothideomycetes genomes: a test case for predicting lifestyles and emergence of pathogens.</title>
        <authorList>
            <person name="Haridas S."/>
            <person name="Albert R."/>
            <person name="Binder M."/>
            <person name="Bloem J."/>
            <person name="Labutti K."/>
            <person name="Salamov A."/>
            <person name="Andreopoulos B."/>
            <person name="Baker S."/>
            <person name="Barry K."/>
            <person name="Bills G."/>
            <person name="Bluhm B."/>
            <person name="Cannon C."/>
            <person name="Castanera R."/>
            <person name="Culley D."/>
            <person name="Daum C."/>
            <person name="Ezra D."/>
            <person name="Gonzalez J."/>
            <person name="Henrissat B."/>
            <person name="Kuo A."/>
            <person name="Liang C."/>
            <person name="Lipzen A."/>
            <person name="Lutzoni F."/>
            <person name="Magnuson J."/>
            <person name="Mondo S."/>
            <person name="Nolan M."/>
            <person name="Ohm R."/>
            <person name="Pangilinan J."/>
            <person name="Park H.-J."/>
            <person name="Ramirez L."/>
            <person name="Alfaro M."/>
            <person name="Sun H."/>
            <person name="Tritt A."/>
            <person name="Yoshinaga Y."/>
            <person name="Zwiers L.-H."/>
            <person name="Turgeon B."/>
            <person name="Goodwin S."/>
            <person name="Spatafora J."/>
            <person name="Crous P."/>
            <person name="Grigoriev I."/>
        </authorList>
    </citation>
    <scope>NUCLEOTIDE SEQUENCE</scope>
    <source>
        <strain evidence="2">CBS 207.26</strain>
    </source>
</reference>
<sequence length="160" mass="18201">MAWPHVPRIPILIWCIWVFPFTLWDTLYLALRPYSLPGGKWNEPYFGSTFNTWAAVDQIYGLKGWEEKDGWVLAQSAMNMLEAVLCITYVWIVWGRGTGGLWSKRVGGRAGGMACLVGFGAGAVTWVKSAMYFLREPFGHFKYTGHNGWKPFLVTWVGMK</sequence>